<protein>
    <submittedName>
        <fullName evidence="1">Uncharacterized protein</fullName>
    </submittedName>
</protein>
<gene>
    <name evidence="1" type="ORF">GCM10010981_11190</name>
</gene>
<comment type="caution">
    <text evidence="1">The sequence shown here is derived from an EMBL/GenBank/DDBJ whole genome shotgun (WGS) entry which is preliminary data.</text>
</comment>
<organism evidence="1 2">
    <name type="scientific">Dyella nitratireducens</name>
    <dbReference type="NCBI Taxonomy" id="1849580"/>
    <lineage>
        <taxon>Bacteria</taxon>
        <taxon>Pseudomonadati</taxon>
        <taxon>Pseudomonadota</taxon>
        <taxon>Gammaproteobacteria</taxon>
        <taxon>Lysobacterales</taxon>
        <taxon>Rhodanobacteraceae</taxon>
        <taxon>Dyella</taxon>
    </lineage>
</organism>
<accession>A0ABQ1FPB3</accession>
<proteinExistence type="predicted"/>
<dbReference type="EMBL" id="BMJA01000001">
    <property type="protein sequence ID" value="GGA24474.1"/>
    <property type="molecule type" value="Genomic_DNA"/>
</dbReference>
<dbReference type="Proteomes" id="UP000620046">
    <property type="component" value="Unassembled WGS sequence"/>
</dbReference>
<name>A0ABQ1FPB3_9GAMM</name>
<reference evidence="2" key="1">
    <citation type="journal article" date="2019" name="Int. J. Syst. Evol. Microbiol.">
        <title>The Global Catalogue of Microorganisms (GCM) 10K type strain sequencing project: providing services to taxonomists for standard genome sequencing and annotation.</title>
        <authorList>
            <consortium name="The Broad Institute Genomics Platform"/>
            <consortium name="The Broad Institute Genome Sequencing Center for Infectious Disease"/>
            <person name="Wu L."/>
            <person name="Ma J."/>
        </authorList>
    </citation>
    <scope>NUCLEOTIDE SEQUENCE [LARGE SCALE GENOMIC DNA]</scope>
    <source>
        <strain evidence="2">CGMCC 1.15439</strain>
    </source>
</reference>
<evidence type="ECO:0000313" key="2">
    <source>
        <dbReference type="Proteomes" id="UP000620046"/>
    </source>
</evidence>
<sequence>MHCKRHSFLSLDWQSVEAVAIRAAVAGVCGNIDRKLSETKTVGWGANPNIGIRMHPDVGVCTPTYMGPRFRGKARAFRAMPHLGQAIAITQPCDSG</sequence>
<evidence type="ECO:0000313" key="1">
    <source>
        <dbReference type="EMBL" id="GGA24474.1"/>
    </source>
</evidence>
<keyword evidence="2" id="KW-1185">Reference proteome</keyword>